<evidence type="ECO:0000256" key="4">
    <source>
        <dbReference type="ARBA" id="ARBA00023136"/>
    </source>
</evidence>
<feature type="transmembrane region" description="Helical" evidence="6">
    <location>
        <begin position="57"/>
        <end position="82"/>
    </location>
</feature>
<evidence type="ECO:0000313" key="9">
    <source>
        <dbReference type="Proteomes" id="UP000466578"/>
    </source>
</evidence>
<keyword evidence="9" id="KW-1185">Reference proteome</keyword>
<dbReference type="PANTHER" id="PTHR23539">
    <property type="entry name" value="MFS TRANSPORTER"/>
    <property type="match status" value="1"/>
</dbReference>
<accession>A0ABN6AQV1</accession>
<comment type="subcellular location">
    <subcellularLocation>
        <location evidence="1">Cell membrane</location>
        <topology evidence="1">Multi-pass membrane protein</topology>
    </subcellularLocation>
</comment>
<keyword evidence="4 6" id="KW-0472">Membrane</keyword>
<dbReference type="InterPro" id="IPR036259">
    <property type="entry name" value="MFS_trans_sf"/>
</dbReference>
<dbReference type="Gene3D" id="1.20.1250.20">
    <property type="entry name" value="MFS general substrate transporter like domains"/>
    <property type="match status" value="1"/>
</dbReference>
<evidence type="ECO:0000256" key="6">
    <source>
        <dbReference type="SAM" id="Phobius"/>
    </source>
</evidence>
<feature type="domain" description="Major facilitator superfamily (MFS) profile" evidence="7">
    <location>
        <begin position="1"/>
        <end position="138"/>
    </location>
</feature>
<dbReference type="InterPro" id="IPR020846">
    <property type="entry name" value="MFS_dom"/>
</dbReference>
<dbReference type="PANTHER" id="PTHR23539:SF1">
    <property type="entry name" value="MAJOR FACILITATOR SUPERFAMILY (MFS) PROFILE DOMAIN-CONTAINING PROTEIN"/>
    <property type="match status" value="1"/>
</dbReference>
<keyword evidence="3 6" id="KW-1133">Transmembrane helix</keyword>
<evidence type="ECO:0000256" key="5">
    <source>
        <dbReference type="SAM" id="MobiDB-lite"/>
    </source>
</evidence>
<sequence>MAGFAVLAARGFLYTLSDNPYWLVSVQLLDGVGAGVFGALFPLVVQDVTHGTGRFNVSLGAVTAATGVGAAVSNLVAGSIVVAAGYNVAFAFLGALAGAGFVLYLVAMPETAAAKSGGGGAASGSRHGMNDGWVTRKT</sequence>
<feature type="transmembrane region" description="Helical" evidence="6">
    <location>
        <begin position="20"/>
        <end position="45"/>
    </location>
</feature>
<evidence type="ECO:0000256" key="1">
    <source>
        <dbReference type="ARBA" id="ARBA00004651"/>
    </source>
</evidence>
<proteinExistence type="predicted"/>
<evidence type="ECO:0000313" key="8">
    <source>
        <dbReference type="EMBL" id="BBY71225.1"/>
    </source>
</evidence>
<feature type="region of interest" description="Disordered" evidence="5">
    <location>
        <begin position="115"/>
        <end position="138"/>
    </location>
</feature>
<gene>
    <name evidence="8" type="ORF">MPRI_34120</name>
</gene>
<protein>
    <recommendedName>
        <fullName evidence="7">Major facilitator superfamily (MFS) profile domain-containing protein</fullName>
    </recommendedName>
</protein>
<keyword evidence="2 6" id="KW-0812">Transmembrane</keyword>
<evidence type="ECO:0000256" key="2">
    <source>
        <dbReference type="ARBA" id="ARBA00022692"/>
    </source>
</evidence>
<evidence type="ECO:0000256" key="3">
    <source>
        <dbReference type="ARBA" id="ARBA00022989"/>
    </source>
</evidence>
<name>A0ABN6AQV1_9MYCO</name>
<dbReference type="EMBL" id="AP022597">
    <property type="protein sequence ID" value="BBY71225.1"/>
    <property type="molecule type" value="Genomic_DNA"/>
</dbReference>
<evidence type="ECO:0000259" key="7">
    <source>
        <dbReference type="PROSITE" id="PS50850"/>
    </source>
</evidence>
<dbReference type="PROSITE" id="PS50850">
    <property type="entry name" value="MFS"/>
    <property type="match status" value="1"/>
</dbReference>
<dbReference type="SUPFAM" id="SSF103473">
    <property type="entry name" value="MFS general substrate transporter"/>
    <property type="match status" value="1"/>
</dbReference>
<reference evidence="8 9" key="1">
    <citation type="journal article" date="2019" name="Emerg. Microbes Infect.">
        <title>Comprehensive subspecies identification of 175 nontuberculous mycobacteria species based on 7547 genomic profiles.</title>
        <authorList>
            <person name="Matsumoto Y."/>
            <person name="Kinjo T."/>
            <person name="Motooka D."/>
            <person name="Nabeya D."/>
            <person name="Jung N."/>
            <person name="Uechi K."/>
            <person name="Horii T."/>
            <person name="Iida T."/>
            <person name="Fujita J."/>
            <person name="Nakamura S."/>
        </authorList>
    </citation>
    <scope>NUCLEOTIDE SEQUENCE [LARGE SCALE GENOMIC DNA]</scope>
    <source>
        <strain evidence="8 9">JCM 30622</strain>
    </source>
</reference>
<dbReference type="Proteomes" id="UP000466578">
    <property type="component" value="Chromosome"/>
</dbReference>
<organism evidence="8 9">
    <name type="scientific">Mycobacterium paraintracellulare</name>
    <dbReference type="NCBI Taxonomy" id="1138383"/>
    <lineage>
        <taxon>Bacteria</taxon>
        <taxon>Bacillati</taxon>
        <taxon>Actinomycetota</taxon>
        <taxon>Actinomycetes</taxon>
        <taxon>Mycobacteriales</taxon>
        <taxon>Mycobacteriaceae</taxon>
        <taxon>Mycobacterium</taxon>
        <taxon>Mycobacterium avium complex (MAC)</taxon>
    </lineage>
</organism>
<feature type="transmembrane region" description="Helical" evidence="6">
    <location>
        <begin position="88"/>
        <end position="107"/>
    </location>
</feature>